<evidence type="ECO:0000313" key="18">
    <source>
        <dbReference type="Proteomes" id="UP000184212"/>
    </source>
</evidence>
<dbReference type="FunFam" id="2.60.40.10:FF:000791">
    <property type="entry name" value="Two-component system sensor histidine kinase/response regulator"/>
    <property type="match status" value="1"/>
</dbReference>
<evidence type="ECO:0000259" key="16">
    <source>
        <dbReference type="PROSITE" id="PS50110"/>
    </source>
</evidence>
<dbReference type="InterPro" id="IPR011006">
    <property type="entry name" value="CheY-like_superfamily"/>
</dbReference>
<dbReference type="InterPro" id="IPR018060">
    <property type="entry name" value="HTH_AraC"/>
</dbReference>
<dbReference type="STRING" id="947013.SAMN04488109_5133"/>
<feature type="domain" description="Response regulatory" evidence="16">
    <location>
        <begin position="1117"/>
        <end position="1232"/>
    </location>
</feature>
<dbReference type="SUPFAM" id="SSF52172">
    <property type="entry name" value="CheY-like"/>
    <property type="match status" value="1"/>
</dbReference>
<dbReference type="InterPro" id="IPR004358">
    <property type="entry name" value="Sig_transdc_His_kin-like_C"/>
</dbReference>
<protein>
    <recommendedName>
        <fullName evidence="2">histidine kinase</fullName>
        <ecNumber evidence="2">2.7.13.3</ecNumber>
    </recommendedName>
</protein>
<evidence type="ECO:0000256" key="4">
    <source>
        <dbReference type="ARBA" id="ARBA00022679"/>
    </source>
</evidence>
<dbReference type="Pfam" id="PF02518">
    <property type="entry name" value="HATPase_c"/>
    <property type="match status" value="1"/>
</dbReference>
<dbReference type="InterPro" id="IPR013783">
    <property type="entry name" value="Ig-like_fold"/>
</dbReference>
<evidence type="ECO:0000256" key="8">
    <source>
        <dbReference type="ARBA" id="ARBA00023012"/>
    </source>
</evidence>
<dbReference type="PANTHER" id="PTHR43547">
    <property type="entry name" value="TWO-COMPONENT HISTIDINE KINASE"/>
    <property type="match status" value="1"/>
</dbReference>
<dbReference type="InterPro" id="IPR003594">
    <property type="entry name" value="HATPase_dom"/>
</dbReference>
<dbReference type="CDD" id="cd00146">
    <property type="entry name" value="PKD"/>
    <property type="match status" value="1"/>
</dbReference>
<keyword evidence="6 17" id="KW-0418">Kinase</keyword>
<dbReference type="InterPro" id="IPR011110">
    <property type="entry name" value="Reg_prop"/>
</dbReference>
<dbReference type="SUPFAM" id="SSF47384">
    <property type="entry name" value="Homodimeric domain of signal transducing histidine kinase"/>
    <property type="match status" value="1"/>
</dbReference>
<dbReference type="EMBL" id="FQWQ01000004">
    <property type="protein sequence ID" value="SHH75041.1"/>
    <property type="molecule type" value="Genomic_DNA"/>
</dbReference>
<dbReference type="Proteomes" id="UP000184212">
    <property type="component" value="Unassembled WGS sequence"/>
</dbReference>
<dbReference type="InterPro" id="IPR005467">
    <property type="entry name" value="His_kinase_dom"/>
</dbReference>
<comment type="catalytic activity">
    <reaction evidence="1">
        <text>ATP + protein L-histidine = ADP + protein N-phospho-L-histidine.</text>
        <dbReference type="EC" id="2.7.13.3"/>
    </reaction>
</comment>
<dbReference type="InterPro" id="IPR001789">
    <property type="entry name" value="Sig_transdc_resp-reg_receiver"/>
</dbReference>
<dbReference type="SMART" id="SM00448">
    <property type="entry name" value="REC"/>
    <property type="match status" value="1"/>
</dbReference>
<dbReference type="Gene3D" id="1.10.10.60">
    <property type="entry name" value="Homeodomain-like"/>
    <property type="match status" value="1"/>
</dbReference>
<dbReference type="SMART" id="SM00388">
    <property type="entry name" value="HisKA"/>
    <property type="match status" value="1"/>
</dbReference>
<sequence>MMDRIARLKLVAPGQRTGVWTLLLLLCFPFVTLAQKLRFDNYSLPQGLSQSTVVSLLQDRQGFLWIGTEDGLNRFDGYTFRIFRKDPQDTLHSIGGNFVWTIVEAPDGRLWIGHEGGISCYNPTLDTFEAYRVGDGSATVRTLVLEPDGKGLWLGTSGQGIFHFDMATHVLTPYINGTKQNLGNNNILHIIRHGDGLLVGTRGGGLFLFSADKKFRRPSFAQKDSMLLTANDVWRIVPRKDHYWLGTQKGLVELDANLNLVRYVPLARDEQPTQRVSSLLFESDESVWVACYGGGLVHFNPLTGSYSFSNHAAVNASSLANDLVFSLLLDRSQNLWVGTWVGGMSKLRKGHDNFVNYSNDDIGTPSNFITAITSLPCGDHETLFIGAYGAGIRTATLDDIGNLSFKKYDPFPPALSKSVDLINSFYQGSTRLWIGTDHDGLVGIPLRAAGCLEKTNDIVHYDSKGDAHTLSNGTVKAAVEDKNGDLWVVTVGGGANKIITREKFGQPGSVIHYLNDEKDPASLSHNRVNTIFKDRDQNLWLATANGLNLVEGNGFKRFLQGKVITLFQSRNGRLYAGTEHGLYVNEATNGPFVFREEKLLAAQLINAIGEDAQGRLWITTNQGLFRFDPTAQAIIQFRSSDGLQSDEYNFNASTPTRTGHLAFGGVNGLTLLDPQRITLNPTKPAVVITSLKLDNKEVRVGPVKKDTLTLAKSLGETTALSFHYDQNYLTFEFAALDFTNPSKNVYAYMLEGLDNQWITTGATNRSATYTNLDPGTYTLRVKAANNDGVWDETGKALTLIIHPPWWETWYAYTFYVLVAALVLWLARNFVIQRERWKTELQLGHIEVQKLKELDDFKSKFFANISHEFRTPLSLILGPTERLLSESDGAPTQDLVTIRNNGKSLLNLVNQMLDLSRIEAGNLPLQVSEVDLAYYLKIFAEAFHSMAQQQHLDLTVNIPSEPIRGYADVSFLEKMVNNLLSNAIKYTAQGGKIMVTVTSKGGYIVLSVTDTGKGIAPDQLTRIFERFYRVHETSSVEGTGLGLALTRELVKTHKGEITVESTPGKGSTFTILLPVTKAFYSPAEITTAPGETESMQKEHHEMPSPAGNGSDPNQLHPLLLIIEDNLELRAFIRSAFTDRFRILDAADGEAGVKTAMSEIPDLIISDWMMPGMDGLEVCRVLKTSELTNHIPIILLTAKAGSDSRLQGLETGADEYLTKPFDLKELTIRANNLIEQRRLLRQKYSQNGRSLYKTVKATSADEKFLERLRTTVEQHLQNSRFGVEDLSREMGLSRVQLYRKITALTNQSANEFLRTYRLERAADLLRQGVGNISEVAFQVGFENPSYFTKTFREHFGKLPSEITKG</sequence>
<keyword evidence="5" id="KW-0547">Nucleotide-binding</keyword>
<dbReference type="GO" id="GO:0005524">
    <property type="term" value="F:ATP binding"/>
    <property type="evidence" value="ECO:0007669"/>
    <property type="project" value="UniProtKB-KW"/>
</dbReference>
<dbReference type="PROSITE" id="PS01124">
    <property type="entry name" value="HTH_ARAC_FAMILY_2"/>
    <property type="match status" value="1"/>
</dbReference>
<evidence type="ECO:0000256" key="5">
    <source>
        <dbReference type="ARBA" id="ARBA00022741"/>
    </source>
</evidence>
<dbReference type="InterPro" id="IPR036097">
    <property type="entry name" value="HisK_dim/P_sf"/>
</dbReference>
<feature type="domain" description="Histidine kinase" evidence="15">
    <location>
        <begin position="863"/>
        <end position="1076"/>
    </location>
</feature>
<dbReference type="Gene3D" id="2.130.10.10">
    <property type="entry name" value="YVTN repeat-like/Quinoprotein amine dehydrogenase"/>
    <property type="match status" value="3"/>
</dbReference>
<dbReference type="CDD" id="cd00075">
    <property type="entry name" value="HATPase"/>
    <property type="match status" value="1"/>
</dbReference>
<dbReference type="SUPFAM" id="SSF55874">
    <property type="entry name" value="ATPase domain of HSP90 chaperone/DNA topoisomerase II/histidine kinase"/>
    <property type="match status" value="1"/>
</dbReference>
<evidence type="ECO:0000256" key="11">
    <source>
        <dbReference type="ARBA" id="ARBA00023163"/>
    </source>
</evidence>
<evidence type="ECO:0000256" key="3">
    <source>
        <dbReference type="ARBA" id="ARBA00022553"/>
    </source>
</evidence>
<organism evidence="17 18">
    <name type="scientific">Chryseolinea serpens</name>
    <dbReference type="NCBI Taxonomy" id="947013"/>
    <lineage>
        <taxon>Bacteria</taxon>
        <taxon>Pseudomonadati</taxon>
        <taxon>Bacteroidota</taxon>
        <taxon>Cytophagia</taxon>
        <taxon>Cytophagales</taxon>
        <taxon>Fulvivirgaceae</taxon>
        <taxon>Chryseolinea</taxon>
    </lineage>
</organism>
<dbReference type="PROSITE" id="PS50110">
    <property type="entry name" value="RESPONSE_REGULATORY"/>
    <property type="match status" value="1"/>
</dbReference>
<dbReference type="SUPFAM" id="SSF46689">
    <property type="entry name" value="Homeodomain-like"/>
    <property type="match status" value="1"/>
</dbReference>
<dbReference type="GO" id="GO:0003700">
    <property type="term" value="F:DNA-binding transcription factor activity"/>
    <property type="evidence" value="ECO:0007669"/>
    <property type="project" value="InterPro"/>
</dbReference>
<dbReference type="Pfam" id="PF12833">
    <property type="entry name" value="HTH_18"/>
    <property type="match status" value="1"/>
</dbReference>
<keyword evidence="7" id="KW-0067">ATP-binding</keyword>
<keyword evidence="3 12" id="KW-0597">Phosphoprotein</keyword>
<dbReference type="SMART" id="SM00387">
    <property type="entry name" value="HATPase_c"/>
    <property type="match status" value="1"/>
</dbReference>
<accession>A0A1M5VII9</accession>
<evidence type="ECO:0000256" key="13">
    <source>
        <dbReference type="SAM" id="MobiDB-lite"/>
    </source>
</evidence>
<dbReference type="InterPro" id="IPR009057">
    <property type="entry name" value="Homeodomain-like_sf"/>
</dbReference>
<keyword evidence="8" id="KW-0902">Two-component regulatory system</keyword>
<dbReference type="Gene3D" id="1.10.287.130">
    <property type="match status" value="1"/>
</dbReference>
<dbReference type="InterPro" id="IPR036890">
    <property type="entry name" value="HATPase_C_sf"/>
</dbReference>
<dbReference type="InterPro" id="IPR003661">
    <property type="entry name" value="HisK_dim/P_dom"/>
</dbReference>
<keyword evidence="4" id="KW-0808">Transferase</keyword>
<dbReference type="InterPro" id="IPR015943">
    <property type="entry name" value="WD40/YVTN_repeat-like_dom_sf"/>
</dbReference>
<dbReference type="Gene3D" id="2.60.40.10">
    <property type="entry name" value="Immunoglobulins"/>
    <property type="match status" value="1"/>
</dbReference>
<dbReference type="Pfam" id="PF00512">
    <property type="entry name" value="HisKA"/>
    <property type="match status" value="1"/>
</dbReference>
<name>A0A1M5VII9_9BACT</name>
<dbReference type="GO" id="GO:0043565">
    <property type="term" value="F:sequence-specific DNA binding"/>
    <property type="evidence" value="ECO:0007669"/>
    <property type="project" value="InterPro"/>
</dbReference>
<dbReference type="PROSITE" id="PS50109">
    <property type="entry name" value="HIS_KIN"/>
    <property type="match status" value="1"/>
</dbReference>
<feature type="modified residue" description="4-aspartylphosphate" evidence="12">
    <location>
        <position position="1165"/>
    </location>
</feature>
<dbReference type="FunFam" id="1.10.287.130:FF:000045">
    <property type="entry name" value="Two-component system sensor histidine kinase/response regulator"/>
    <property type="match status" value="1"/>
</dbReference>
<keyword evidence="11" id="KW-0804">Transcription</keyword>
<dbReference type="SUPFAM" id="SSF63829">
    <property type="entry name" value="Calcium-dependent phosphotriesterase"/>
    <property type="match status" value="3"/>
</dbReference>
<evidence type="ECO:0000256" key="1">
    <source>
        <dbReference type="ARBA" id="ARBA00000085"/>
    </source>
</evidence>
<keyword evidence="10" id="KW-0238">DNA-binding</keyword>
<dbReference type="SMART" id="SM00342">
    <property type="entry name" value="HTH_ARAC"/>
    <property type="match status" value="1"/>
</dbReference>
<dbReference type="CDD" id="cd17574">
    <property type="entry name" value="REC_OmpR"/>
    <property type="match status" value="1"/>
</dbReference>
<dbReference type="GO" id="GO:0000155">
    <property type="term" value="F:phosphorelay sensor kinase activity"/>
    <property type="evidence" value="ECO:0007669"/>
    <property type="project" value="InterPro"/>
</dbReference>
<evidence type="ECO:0000256" key="2">
    <source>
        <dbReference type="ARBA" id="ARBA00012438"/>
    </source>
</evidence>
<dbReference type="CDD" id="cd00082">
    <property type="entry name" value="HisKA"/>
    <property type="match status" value="1"/>
</dbReference>
<evidence type="ECO:0000256" key="9">
    <source>
        <dbReference type="ARBA" id="ARBA00023015"/>
    </source>
</evidence>
<dbReference type="Pfam" id="PF00072">
    <property type="entry name" value="Response_reg"/>
    <property type="match status" value="1"/>
</dbReference>
<dbReference type="PROSITE" id="PS00041">
    <property type="entry name" value="HTH_ARAC_FAMILY_1"/>
    <property type="match status" value="1"/>
</dbReference>
<dbReference type="FunFam" id="3.30.565.10:FF:000037">
    <property type="entry name" value="Hybrid sensor histidine kinase/response regulator"/>
    <property type="match status" value="1"/>
</dbReference>
<evidence type="ECO:0000259" key="15">
    <source>
        <dbReference type="PROSITE" id="PS50109"/>
    </source>
</evidence>
<gene>
    <name evidence="17" type="ORF">SAMN04488109_5133</name>
</gene>
<feature type="domain" description="HTH araC/xylS-type" evidence="14">
    <location>
        <begin position="1264"/>
        <end position="1363"/>
    </location>
</feature>
<dbReference type="PANTHER" id="PTHR43547:SF2">
    <property type="entry name" value="HYBRID SIGNAL TRANSDUCTION HISTIDINE KINASE C"/>
    <property type="match status" value="1"/>
</dbReference>
<dbReference type="PRINTS" id="PR00344">
    <property type="entry name" value="BCTRLSENSOR"/>
</dbReference>
<dbReference type="Pfam" id="PF07495">
    <property type="entry name" value="Y_Y_Y"/>
    <property type="match status" value="1"/>
</dbReference>
<keyword evidence="9" id="KW-0805">Transcription regulation</keyword>
<dbReference type="InterPro" id="IPR011123">
    <property type="entry name" value="Y_Y_Y"/>
</dbReference>
<dbReference type="EC" id="2.7.13.3" evidence="2"/>
<dbReference type="InterPro" id="IPR018062">
    <property type="entry name" value="HTH_AraC-typ_CS"/>
</dbReference>
<dbReference type="Pfam" id="PF07494">
    <property type="entry name" value="Reg_prop"/>
    <property type="match status" value="3"/>
</dbReference>
<evidence type="ECO:0000256" key="10">
    <source>
        <dbReference type="ARBA" id="ARBA00023125"/>
    </source>
</evidence>
<reference evidence="17 18" key="1">
    <citation type="submission" date="2016-11" db="EMBL/GenBank/DDBJ databases">
        <authorList>
            <person name="Jaros S."/>
            <person name="Januszkiewicz K."/>
            <person name="Wedrychowicz H."/>
        </authorList>
    </citation>
    <scope>NUCLEOTIDE SEQUENCE [LARGE SCALE GENOMIC DNA]</scope>
    <source>
        <strain evidence="17 18">DSM 24574</strain>
    </source>
</reference>
<proteinExistence type="predicted"/>
<evidence type="ECO:0000256" key="12">
    <source>
        <dbReference type="PROSITE-ProRule" id="PRU00169"/>
    </source>
</evidence>
<keyword evidence="18" id="KW-1185">Reference proteome</keyword>
<feature type="region of interest" description="Disordered" evidence="13">
    <location>
        <begin position="1086"/>
        <end position="1108"/>
    </location>
</feature>
<dbReference type="Gene3D" id="3.30.565.10">
    <property type="entry name" value="Histidine kinase-like ATPase, C-terminal domain"/>
    <property type="match status" value="1"/>
</dbReference>
<evidence type="ECO:0000256" key="6">
    <source>
        <dbReference type="ARBA" id="ARBA00022777"/>
    </source>
</evidence>
<evidence type="ECO:0000256" key="7">
    <source>
        <dbReference type="ARBA" id="ARBA00022840"/>
    </source>
</evidence>
<evidence type="ECO:0000259" key="14">
    <source>
        <dbReference type="PROSITE" id="PS01124"/>
    </source>
</evidence>
<dbReference type="Gene3D" id="3.40.50.2300">
    <property type="match status" value="1"/>
</dbReference>
<evidence type="ECO:0000313" key="17">
    <source>
        <dbReference type="EMBL" id="SHH75041.1"/>
    </source>
</evidence>
<dbReference type="RefSeq" id="WP_073140205.1">
    <property type="nucleotide sequence ID" value="NZ_FQWQ01000004.1"/>
</dbReference>